<dbReference type="Gene3D" id="3.30.200.20">
    <property type="entry name" value="Phosphorylase Kinase, domain 1"/>
    <property type="match status" value="1"/>
</dbReference>
<feature type="binding site" evidence="5">
    <location>
        <position position="132"/>
    </location>
    <ligand>
        <name>ATP</name>
        <dbReference type="ChEBI" id="CHEBI:30616"/>
    </ligand>
</feature>
<keyword evidence="6" id="KW-1133">Transmembrane helix</keyword>
<evidence type="ECO:0000259" key="7">
    <source>
        <dbReference type="PROSITE" id="PS50011"/>
    </source>
</evidence>
<dbReference type="PROSITE" id="PS00108">
    <property type="entry name" value="PROTEIN_KINASE_ST"/>
    <property type="match status" value="1"/>
</dbReference>
<dbReference type="PROSITE" id="PS50011">
    <property type="entry name" value="PROTEIN_KINASE_DOM"/>
    <property type="match status" value="1"/>
</dbReference>
<dbReference type="GO" id="GO:0016301">
    <property type="term" value="F:kinase activity"/>
    <property type="evidence" value="ECO:0007669"/>
    <property type="project" value="UniProtKB-KW"/>
</dbReference>
<dbReference type="PROSITE" id="PS00107">
    <property type="entry name" value="PROTEIN_KINASE_ATP"/>
    <property type="match status" value="1"/>
</dbReference>
<keyword evidence="1" id="KW-0808">Transferase</keyword>
<name>A0ABT0U5I0_9BACT</name>
<evidence type="ECO:0000256" key="4">
    <source>
        <dbReference type="ARBA" id="ARBA00022840"/>
    </source>
</evidence>
<evidence type="ECO:0000256" key="1">
    <source>
        <dbReference type="ARBA" id="ARBA00022679"/>
    </source>
</evidence>
<dbReference type="PANTHER" id="PTHR43289">
    <property type="entry name" value="MITOGEN-ACTIVATED PROTEIN KINASE KINASE KINASE 20-RELATED"/>
    <property type="match status" value="1"/>
</dbReference>
<dbReference type="SUPFAM" id="SSF56112">
    <property type="entry name" value="Protein kinase-like (PK-like)"/>
    <property type="match status" value="1"/>
</dbReference>
<comment type="caution">
    <text evidence="8">The sequence shown here is derived from an EMBL/GenBank/DDBJ whole genome shotgun (WGS) entry which is preliminary data.</text>
</comment>
<gene>
    <name evidence="8" type="ORF">NB063_16015</name>
</gene>
<keyword evidence="3 8" id="KW-0418">Kinase</keyword>
<dbReference type="InterPro" id="IPR000719">
    <property type="entry name" value="Prot_kinase_dom"/>
</dbReference>
<evidence type="ECO:0000313" key="9">
    <source>
        <dbReference type="Proteomes" id="UP001202961"/>
    </source>
</evidence>
<dbReference type="EMBL" id="JAMQBK010000040">
    <property type="protein sequence ID" value="MCM2372111.1"/>
    <property type="molecule type" value="Genomic_DNA"/>
</dbReference>
<dbReference type="CDD" id="cd14014">
    <property type="entry name" value="STKc_PknB_like"/>
    <property type="match status" value="1"/>
</dbReference>
<reference evidence="8 9" key="1">
    <citation type="journal article" date="2022" name="Syst. Appl. Microbiol.">
        <title>Rhodopirellula aestuarii sp. nov., a novel member of the genus Rhodopirellula isolated from brackish sediments collected in the Tagus River estuary, Portugal.</title>
        <authorList>
            <person name="Vitorino I.R."/>
            <person name="Klimek D."/>
            <person name="Calusinska M."/>
            <person name="Lobo-da-Cunha A."/>
            <person name="Vasconcelos V."/>
            <person name="Lage O.M."/>
        </authorList>
    </citation>
    <scope>NUCLEOTIDE SEQUENCE [LARGE SCALE GENOMIC DNA]</scope>
    <source>
        <strain evidence="8 9">ICT_H3.1</strain>
    </source>
</reference>
<dbReference type="Pfam" id="PF00069">
    <property type="entry name" value="Pkinase"/>
    <property type="match status" value="1"/>
</dbReference>
<dbReference type="Gene3D" id="1.10.510.10">
    <property type="entry name" value="Transferase(Phosphotransferase) domain 1"/>
    <property type="match status" value="1"/>
</dbReference>
<evidence type="ECO:0000256" key="5">
    <source>
        <dbReference type="PROSITE-ProRule" id="PRU10141"/>
    </source>
</evidence>
<proteinExistence type="predicted"/>
<evidence type="ECO:0000256" key="2">
    <source>
        <dbReference type="ARBA" id="ARBA00022741"/>
    </source>
</evidence>
<dbReference type="RefSeq" id="WP_250929746.1">
    <property type="nucleotide sequence ID" value="NZ_JAMQBK010000040.1"/>
</dbReference>
<keyword evidence="6" id="KW-0472">Membrane</keyword>
<dbReference type="InterPro" id="IPR011009">
    <property type="entry name" value="Kinase-like_dom_sf"/>
</dbReference>
<dbReference type="InterPro" id="IPR008271">
    <property type="entry name" value="Ser/Thr_kinase_AS"/>
</dbReference>
<organism evidence="8 9">
    <name type="scientific">Aporhodopirellula aestuarii</name>
    <dbReference type="NCBI Taxonomy" id="2950107"/>
    <lineage>
        <taxon>Bacteria</taxon>
        <taxon>Pseudomonadati</taxon>
        <taxon>Planctomycetota</taxon>
        <taxon>Planctomycetia</taxon>
        <taxon>Pirellulales</taxon>
        <taxon>Pirellulaceae</taxon>
        <taxon>Aporhodopirellula</taxon>
    </lineage>
</organism>
<accession>A0ABT0U5I0</accession>
<sequence length="520" mass="57257">MPDQAIHPTRAELHSYGLGQLSPDKATAIEMHIRECEPCCETIANLSSNDTFVELLQEAEQLPADQIGDHEGVPIKPSSSSEDIPVPLAEHPRYEIVGLIGRGGMGNVYEARHRKMERTVALKVINREFVRKTEAVDRFHREAKTAAQLSHPNIVTAYDADNAGDYHFMVMEYVDGVDLSRIIKDRGALPVTEACKYIRQAATGLHYAYEQGMVHRDIKPHNLMVTADGTVKILDFGLASLAPEVVSDANAGEVLGELTTAGTVMGTPDYISPEQAEDARQADVRSDIYSLGATLYHLLSGRPPFDDGSVTQKLNSHAQVEPERLESLRDDIPVELSTIVTRMMAKDPEERFQTPAEVAAALESLLQAIEPPQKPSPHQIRPVRKRRRLLLLAAVVTLFIAALVAGVMQFFQMDIGTIRGTGKVVAIGPGTSQRAVELWISGDDGLLVQEGDDVRLHFEGWPAMRSDGAFGGEVMSVDLTDDTAGIFRILIKADGKESWPDPRYLRPGVRANCWIFTRSR</sequence>
<dbReference type="PANTHER" id="PTHR43289:SF6">
    <property type="entry name" value="SERINE_THREONINE-PROTEIN KINASE NEKL-3"/>
    <property type="match status" value="1"/>
</dbReference>
<dbReference type="SMART" id="SM00220">
    <property type="entry name" value="S_TKc"/>
    <property type="match status" value="1"/>
</dbReference>
<keyword evidence="9" id="KW-1185">Reference proteome</keyword>
<evidence type="ECO:0000256" key="6">
    <source>
        <dbReference type="SAM" id="Phobius"/>
    </source>
</evidence>
<dbReference type="Proteomes" id="UP001202961">
    <property type="component" value="Unassembled WGS sequence"/>
</dbReference>
<keyword evidence="4 5" id="KW-0067">ATP-binding</keyword>
<evidence type="ECO:0000256" key="3">
    <source>
        <dbReference type="ARBA" id="ARBA00022777"/>
    </source>
</evidence>
<protein>
    <submittedName>
        <fullName evidence="8">Protein kinase</fullName>
    </submittedName>
</protein>
<feature type="domain" description="Protein kinase" evidence="7">
    <location>
        <begin position="94"/>
        <end position="366"/>
    </location>
</feature>
<keyword evidence="6" id="KW-0812">Transmembrane</keyword>
<feature type="transmembrane region" description="Helical" evidence="6">
    <location>
        <begin position="389"/>
        <end position="411"/>
    </location>
</feature>
<dbReference type="InterPro" id="IPR017441">
    <property type="entry name" value="Protein_kinase_ATP_BS"/>
</dbReference>
<keyword evidence="2 5" id="KW-0547">Nucleotide-binding</keyword>
<evidence type="ECO:0000313" key="8">
    <source>
        <dbReference type="EMBL" id="MCM2372111.1"/>
    </source>
</evidence>